<dbReference type="Proteomes" id="UP001166571">
    <property type="component" value="Unassembled WGS sequence"/>
</dbReference>
<reference evidence="2" key="1">
    <citation type="submission" date="2021-08" db="EMBL/GenBank/DDBJ databases">
        <title>Sphingopyxis panaciterrulae sp. nov., isolated from the surface water of the Yellow Sea.</title>
        <authorList>
            <person name="Gao Z."/>
            <person name="Zhang D."/>
            <person name="Zhang A."/>
        </authorList>
    </citation>
    <scope>NUCLEOTIDE SEQUENCE</scope>
    <source>
        <strain evidence="2">XHP0097</strain>
    </source>
</reference>
<protein>
    <submittedName>
        <fullName evidence="2">UrcA family protein</fullName>
    </submittedName>
</protein>
<feature type="signal peptide" evidence="1">
    <location>
        <begin position="1"/>
        <end position="24"/>
    </location>
</feature>
<comment type="caution">
    <text evidence="2">The sequence shown here is derived from an EMBL/GenBank/DDBJ whole genome shotgun (WGS) entry which is preliminary data.</text>
</comment>
<dbReference type="NCBIfam" id="TIGR04433">
    <property type="entry name" value="UrcA_uranyl"/>
    <property type="match status" value="1"/>
</dbReference>
<name>A0ABS7MDZ2_9SPHN</name>
<dbReference type="InterPro" id="IPR030972">
    <property type="entry name" value="UrcA_uranyl"/>
</dbReference>
<proteinExistence type="predicted"/>
<sequence length="114" mass="12196">MFKLAITLLAAPLALAGAVVPAFAEDDVRSVVVRYDDLNLTSASGRDRLTQRVKNAVEIVCDSRPHYRPTLADRARAAKCEAITMRDADVQLAAVFDGSGAQYADKGGMTVSAR</sequence>
<accession>A0ABS7MDZ2</accession>
<keyword evidence="3" id="KW-1185">Reference proteome</keyword>
<organism evidence="2 3">
    <name type="scientific">Sphingopyxis jiangsuensis</name>
    <dbReference type="NCBI Taxonomy" id="2871171"/>
    <lineage>
        <taxon>Bacteria</taxon>
        <taxon>Pseudomonadati</taxon>
        <taxon>Pseudomonadota</taxon>
        <taxon>Alphaproteobacteria</taxon>
        <taxon>Sphingomonadales</taxon>
        <taxon>Sphingomonadaceae</taxon>
        <taxon>Sphingopyxis</taxon>
    </lineage>
</organism>
<dbReference type="RefSeq" id="WP_222136251.1">
    <property type="nucleotide sequence ID" value="NZ_JAILXK010000001.1"/>
</dbReference>
<feature type="chain" id="PRO_5045798918" evidence="1">
    <location>
        <begin position="25"/>
        <end position="114"/>
    </location>
</feature>
<gene>
    <name evidence="2" type="ORF">K5P26_07560</name>
</gene>
<dbReference type="EMBL" id="JAILXK010000001">
    <property type="protein sequence ID" value="MBY4636992.1"/>
    <property type="molecule type" value="Genomic_DNA"/>
</dbReference>
<evidence type="ECO:0000313" key="3">
    <source>
        <dbReference type="Proteomes" id="UP001166571"/>
    </source>
</evidence>
<keyword evidence="1" id="KW-0732">Signal</keyword>
<evidence type="ECO:0000256" key="1">
    <source>
        <dbReference type="SAM" id="SignalP"/>
    </source>
</evidence>
<evidence type="ECO:0000313" key="2">
    <source>
        <dbReference type="EMBL" id="MBY4636992.1"/>
    </source>
</evidence>